<sequence length="130" mass="14637">MSVTQNTFGHFIQYANEKNQPQQLCMVFCRSSLQDEDYRSDRPITLKPLMCLDRSPRHLDSFEALCGDTALAGIEWDVLCMTALVGQAGVMPTAINIHKRFDLMIGLISQGKADKLVMFDRNGRQVILVS</sequence>
<accession>A0A1I5WPH4</accession>
<proteinExistence type="predicted"/>
<name>A0A1I5WPH4_9PSED</name>
<dbReference type="Proteomes" id="UP000198784">
    <property type="component" value="Unassembled WGS sequence"/>
</dbReference>
<evidence type="ECO:0000313" key="1">
    <source>
        <dbReference type="EMBL" id="SFQ21683.1"/>
    </source>
</evidence>
<dbReference type="EMBL" id="FOWX01000042">
    <property type="protein sequence ID" value="SFQ21683.1"/>
    <property type="molecule type" value="Genomic_DNA"/>
</dbReference>
<organism evidence="1 2">
    <name type="scientific">Pseudomonas borbori</name>
    <dbReference type="NCBI Taxonomy" id="289003"/>
    <lineage>
        <taxon>Bacteria</taxon>
        <taxon>Pseudomonadati</taxon>
        <taxon>Pseudomonadota</taxon>
        <taxon>Gammaproteobacteria</taxon>
        <taxon>Pseudomonadales</taxon>
        <taxon>Pseudomonadaceae</taxon>
        <taxon>Pseudomonas</taxon>
    </lineage>
</organism>
<dbReference type="AlphaFoldDB" id="A0A1I5WPH4"/>
<protein>
    <submittedName>
        <fullName evidence="1">Uncharacterized protein</fullName>
    </submittedName>
</protein>
<keyword evidence="2" id="KW-1185">Reference proteome</keyword>
<gene>
    <name evidence="1" type="ORF">SAMN05216190_14215</name>
</gene>
<reference evidence="2" key="1">
    <citation type="submission" date="2016-10" db="EMBL/GenBank/DDBJ databases">
        <authorList>
            <person name="Varghese N."/>
            <person name="Submissions S."/>
        </authorList>
    </citation>
    <scope>NUCLEOTIDE SEQUENCE [LARGE SCALE GENOMIC DNA]</scope>
    <source>
        <strain evidence="2">DSM 17834</strain>
    </source>
</reference>
<evidence type="ECO:0000313" key="2">
    <source>
        <dbReference type="Proteomes" id="UP000198784"/>
    </source>
</evidence>
<dbReference type="STRING" id="289003.SAMN05216190_14215"/>
<dbReference type="RefSeq" id="WP_090505449.1">
    <property type="nucleotide sequence ID" value="NZ_FOWX01000042.1"/>
</dbReference>